<comment type="similarity">
    <text evidence="1">Belongs to the V-ATPase D subunit family.</text>
</comment>
<protein>
    <submittedName>
        <fullName evidence="4">V-type ATPase, D subunit</fullName>
        <ecNumber evidence="4">3.6.3.14</ecNumber>
    </submittedName>
</protein>
<keyword evidence="2" id="KW-0813">Transport</keyword>
<dbReference type="InterPro" id="IPR002699">
    <property type="entry name" value="V_ATPase_D"/>
</dbReference>
<evidence type="ECO:0000256" key="3">
    <source>
        <dbReference type="ARBA" id="ARBA00023065"/>
    </source>
</evidence>
<dbReference type="GO" id="GO:0016787">
    <property type="term" value="F:hydrolase activity"/>
    <property type="evidence" value="ECO:0007669"/>
    <property type="project" value="UniProtKB-KW"/>
</dbReference>
<dbReference type="AlphaFoldDB" id="A0A2U3QFQ2"/>
<evidence type="ECO:0000313" key="4">
    <source>
        <dbReference type="EMBL" id="SPQ00247.1"/>
    </source>
</evidence>
<dbReference type="Gene3D" id="1.10.287.3240">
    <property type="match status" value="1"/>
</dbReference>
<keyword evidence="3" id="KW-0406">Ion transport</keyword>
<keyword evidence="5" id="KW-1185">Reference proteome</keyword>
<evidence type="ECO:0000313" key="5">
    <source>
        <dbReference type="Proteomes" id="UP000245125"/>
    </source>
</evidence>
<organism evidence="4 5">
    <name type="scientific">Candidatus Sulfobium mesophilum</name>
    <dbReference type="NCBI Taxonomy" id="2016548"/>
    <lineage>
        <taxon>Bacteria</taxon>
        <taxon>Pseudomonadati</taxon>
        <taxon>Nitrospirota</taxon>
        <taxon>Nitrospiria</taxon>
        <taxon>Nitrospirales</taxon>
        <taxon>Nitrospiraceae</taxon>
        <taxon>Candidatus Sulfobium</taxon>
    </lineage>
</organism>
<evidence type="ECO:0000256" key="2">
    <source>
        <dbReference type="ARBA" id="ARBA00022448"/>
    </source>
</evidence>
<proteinExistence type="inferred from homology"/>
<evidence type="ECO:0000256" key="1">
    <source>
        <dbReference type="ARBA" id="ARBA00005850"/>
    </source>
</evidence>
<dbReference type="PANTHER" id="PTHR11671">
    <property type="entry name" value="V-TYPE ATP SYNTHASE SUBUNIT D"/>
    <property type="match status" value="1"/>
</dbReference>
<name>A0A2U3QFQ2_9BACT</name>
<accession>A0A2U3QFQ2</accession>
<dbReference type="EC" id="3.6.3.14" evidence="4"/>
<dbReference type="Proteomes" id="UP000245125">
    <property type="component" value="Unassembled WGS sequence"/>
</dbReference>
<dbReference type="OrthoDB" id="9781718at2"/>
<keyword evidence="4" id="KW-0378">Hydrolase</keyword>
<dbReference type="GO" id="GO:0046961">
    <property type="term" value="F:proton-transporting ATPase activity, rotational mechanism"/>
    <property type="evidence" value="ECO:0007669"/>
    <property type="project" value="InterPro"/>
</dbReference>
<dbReference type="NCBIfam" id="TIGR00309">
    <property type="entry name" value="V_ATPase_subD"/>
    <property type="match status" value="1"/>
</dbReference>
<gene>
    <name evidence="4" type="ORF">NBG4_20053</name>
</gene>
<dbReference type="Pfam" id="PF01813">
    <property type="entry name" value="ATP-synt_D"/>
    <property type="match status" value="1"/>
</dbReference>
<sequence length="216" mass="25052">MIHPTRTNLLMLREKAVSVANSIRILKARKQALTREFLETTRPFLRSREEIRARYGKALTGLAVSLGHEGKECIESIIAAASRDFRIDIAEKSIWGLRYKEVAAHVTPVRDPAERGYDYFSTTPHLEECIREFEKILEALIGMAAFEGKLKRLGDEILKTSRRVRVLEERVLPGLNYQLRAIAQHIGERERESYCRLKRFRDKKSRENKTALKTMR</sequence>
<dbReference type="EMBL" id="OUUY01000064">
    <property type="protein sequence ID" value="SPQ00247.1"/>
    <property type="molecule type" value="Genomic_DNA"/>
</dbReference>
<reference evidence="5" key="1">
    <citation type="submission" date="2018-03" db="EMBL/GenBank/DDBJ databases">
        <authorList>
            <person name="Zecchin S."/>
        </authorList>
    </citation>
    <scope>NUCLEOTIDE SEQUENCE [LARGE SCALE GENOMIC DNA]</scope>
</reference>